<keyword evidence="1" id="KW-0812">Transmembrane</keyword>
<protein>
    <recommendedName>
        <fullName evidence="4">DUF3487 domain-containing protein</fullName>
    </recommendedName>
</protein>
<keyword evidence="3" id="KW-1185">Reference proteome</keyword>
<feature type="transmembrane region" description="Helical" evidence="1">
    <location>
        <begin position="58"/>
        <end position="91"/>
    </location>
</feature>
<sequence>MSDQDNKQGLQAIRFRRPYSAEDFQITASELLVRKEAYPLRKMKQVALKQLGYKDHAIRAFCLALVLSAATWAFVPVFGIFVFLGCLPLALMTAKKYELRAEFRSSDDSGDQWVPLVRCRTEEEYEQLKLLHAALVIKLSN</sequence>
<keyword evidence="1" id="KW-1133">Transmembrane helix</keyword>
<proteinExistence type="predicted"/>
<accession>A0ABY5GB96</accession>
<dbReference type="Proteomes" id="UP001057998">
    <property type="component" value="Chromosome 1"/>
</dbReference>
<evidence type="ECO:0000313" key="3">
    <source>
        <dbReference type="Proteomes" id="UP001057998"/>
    </source>
</evidence>
<evidence type="ECO:0000256" key="1">
    <source>
        <dbReference type="SAM" id="Phobius"/>
    </source>
</evidence>
<evidence type="ECO:0000313" key="2">
    <source>
        <dbReference type="EMBL" id="UTV26445.1"/>
    </source>
</evidence>
<keyword evidence="1" id="KW-0472">Membrane</keyword>
<gene>
    <name evidence="2" type="ORF">NNL38_08620</name>
</gene>
<reference evidence="2" key="1">
    <citation type="submission" date="2022-07" db="EMBL/GenBank/DDBJ databases">
        <title>Genome sequencing of Photobacterium atrarenae GJH2-4.</title>
        <authorList>
            <person name="Park S.-J."/>
        </authorList>
    </citation>
    <scope>NUCLEOTIDE SEQUENCE</scope>
    <source>
        <strain evidence="2">GJH2-4</strain>
    </source>
</reference>
<dbReference type="EMBL" id="CP101508">
    <property type="protein sequence ID" value="UTV26445.1"/>
    <property type="molecule type" value="Genomic_DNA"/>
</dbReference>
<name>A0ABY5GB96_9GAMM</name>
<organism evidence="2 3">
    <name type="scientific">Photobacterium atrarenae</name>
    <dbReference type="NCBI Taxonomy" id="865757"/>
    <lineage>
        <taxon>Bacteria</taxon>
        <taxon>Pseudomonadati</taxon>
        <taxon>Pseudomonadota</taxon>
        <taxon>Gammaproteobacteria</taxon>
        <taxon>Vibrionales</taxon>
        <taxon>Vibrionaceae</taxon>
        <taxon>Photobacterium</taxon>
    </lineage>
</organism>
<evidence type="ECO:0008006" key="4">
    <source>
        <dbReference type="Google" id="ProtNLM"/>
    </source>
</evidence>